<feature type="signal peptide" evidence="9">
    <location>
        <begin position="1"/>
        <end position="19"/>
    </location>
</feature>
<evidence type="ECO:0000256" key="9">
    <source>
        <dbReference type="SAM" id="SignalP"/>
    </source>
</evidence>
<dbReference type="InterPro" id="IPR011150">
    <property type="entry name" value="Cutinase_monf"/>
</dbReference>
<evidence type="ECO:0000256" key="7">
    <source>
        <dbReference type="ARBA" id="ARBA00034045"/>
    </source>
</evidence>
<evidence type="ECO:0000313" key="11">
    <source>
        <dbReference type="Proteomes" id="UP000326799"/>
    </source>
</evidence>
<evidence type="ECO:0000256" key="1">
    <source>
        <dbReference type="ARBA" id="ARBA00007534"/>
    </source>
</evidence>
<evidence type="ECO:0000256" key="2">
    <source>
        <dbReference type="ARBA" id="ARBA00013095"/>
    </source>
</evidence>
<name>A0A5N6E7N1_9EURO</name>
<comment type="catalytic activity">
    <reaction evidence="7">
        <text>cutin + H2O = cutin monomers.</text>
        <dbReference type="EC" id="3.1.1.74"/>
    </reaction>
</comment>
<evidence type="ECO:0000313" key="10">
    <source>
        <dbReference type="EMBL" id="KAB8212834.1"/>
    </source>
</evidence>
<keyword evidence="4 9" id="KW-0732">Signal</keyword>
<protein>
    <recommendedName>
        <fullName evidence="2">cutinase</fullName>
        <ecNumber evidence="2">3.1.1.74</ecNumber>
    </recommendedName>
</protein>
<keyword evidence="3" id="KW-0719">Serine esterase</keyword>
<proteinExistence type="inferred from homology"/>
<evidence type="ECO:0000256" key="8">
    <source>
        <dbReference type="PIRSR" id="PIRSR611150-2"/>
    </source>
</evidence>
<evidence type="ECO:0000256" key="4">
    <source>
        <dbReference type="ARBA" id="ARBA00022729"/>
    </source>
</evidence>
<dbReference type="EC" id="3.1.1.74" evidence="2"/>
<dbReference type="PANTHER" id="PTHR48250:SF2">
    <property type="entry name" value="CUTINASE"/>
    <property type="match status" value="1"/>
</dbReference>
<accession>A0A5N6E7N1</accession>
<evidence type="ECO:0000256" key="6">
    <source>
        <dbReference type="ARBA" id="ARBA00023157"/>
    </source>
</evidence>
<feature type="chain" id="PRO_5024842214" description="cutinase" evidence="9">
    <location>
        <begin position="20"/>
        <end position="130"/>
    </location>
</feature>
<organism evidence="10 11">
    <name type="scientific">Aspergillus novoparasiticus</name>
    <dbReference type="NCBI Taxonomy" id="986946"/>
    <lineage>
        <taxon>Eukaryota</taxon>
        <taxon>Fungi</taxon>
        <taxon>Dikarya</taxon>
        <taxon>Ascomycota</taxon>
        <taxon>Pezizomycotina</taxon>
        <taxon>Eurotiomycetes</taxon>
        <taxon>Eurotiomycetidae</taxon>
        <taxon>Eurotiales</taxon>
        <taxon>Aspergillaceae</taxon>
        <taxon>Aspergillus</taxon>
        <taxon>Aspergillus subgen. Circumdati</taxon>
    </lineage>
</organism>
<keyword evidence="11" id="KW-1185">Reference proteome</keyword>
<dbReference type="GO" id="GO:0005576">
    <property type="term" value="C:extracellular region"/>
    <property type="evidence" value="ECO:0007669"/>
    <property type="project" value="InterPro"/>
</dbReference>
<dbReference type="InterPro" id="IPR000675">
    <property type="entry name" value="Cutinase/axe"/>
</dbReference>
<dbReference type="SUPFAM" id="SSF53474">
    <property type="entry name" value="alpha/beta-Hydrolases"/>
    <property type="match status" value="1"/>
</dbReference>
<dbReference type="GO" id="GO:0050525">
    <property type="term" value="F:cutinase activity"/>
    <property type="evidence" value="ECO:0007669"/>
    <property type="project" value="UniProtKB-EC"/>
</dbReference>
<reference evidence="10 11" key="1">
    <citation type="submission" date="2019-04" db="EMBL/GenBank/DDBJ databases">
        <title>Fungal friends and foes A comparative genomics study of 23 Aspergillus species from section Flavi.</title>
        <authorList>
            <consortium name="DOE Joint Genome Institute"/>
            <person name="Kjaerbolling I."/>
            <person name="Vesth T.C."/>
            <person name="Frisvad J.C."/>
            <person name="Nybo J.L."/>
            <person name="Theobald S."/>
            <person name="Kildgaard S."/>
            <person name="Petersen T.I."/>
            <person name="Kuo A."/>
            <person name="Sato A."/>
            <person name="Lyhne E.K."/>
            <person name="Kogle M.E."/>
            <person name="Wiebenga A."/>
            <person name="Kun R.S."/>
            <person name="Lubbers R.J."/>
            <person name="Makela M.R."/>
            <person name="Barry K."/>
            <person name="Chovatia M."/>
            <person name="Clum A."/>
            <person name="Daum C."/>
            <person name="Haridas S."/>
            <person name="He G."/>
            <person name="LaButti K."/>
            <person name="Lipzen A."/>
            <person name="Mondo S."/>
            <person name="Pangilinan J."/>
            <person name="Riley R."/>
            <person name="Salamov A."/>
            <person name="Simmons B.A."/>
            <person name="Magnuson J.K."/>
            <person name="Henrissat B."/>
            <person name="Mortensen U.H."/>
            <person name="Larsen T.O."/>
            <person name="De vries R.P."/>
            <person name="Grigoriev I.V."/>
            <person name="Machida M."/>
            <person name="Baker S.E."/>
            <person name="Andersen M.R."/>
        </authorList>
    </citation>
    <scope>NUCLEOTIDE SEQUENCE [LARGE SCALE GENOMIC DNA]</scope>
    <source>
        <strain evidence="10 11">CBS 126849</strain>
    </source>
</reference>
<dbReference type="InterPro" id="IPR029058">
    <property type="entry name" value="AB_hydrolase_fold"/>
</dbReference>
<dbReference type="GO" id="GO:0016052">
    <property type="term" value="P:carbohydrate catabolic process"/>
    <property type="evidence" value="ECO:0007669"/>
    <property type="project" value="TreeGrafter"/>
</dbReference>
<dbReference type="Gene3D" id="3.40.50.1820">
    <property type="entry name" value="alpha/beta hydrolase"/>
    <property type="match status" value="1"/>
</dbReference>
<gene>
    <name evidence="10" type="ORF">BDV33DRAFT_210799</name>
</gene>
<dbReference type="Proteomes" id="UP000326799">
    <property type="component" value="Unassembled WGS sequence"/>
</dbReference>
<comment type="similarity">
    <text evidence="1">Belongs to the cutinase family.</text>
</comment>
<dbReference type="EMBL" id="ML733841">
    <property type="protein sequence ID" value="KAB8212834.1"/>
    <property type="molecule type" value="Genomic_DNA"/>
</dbReference>
<dbReference type="PANTHER" id="PTHR48250">
    <property type="entry name" value="CUTINASE 2-RELATED"/>
    <property type="match status" value="1"/>
</dbReference>
<keyword evidence="6 8" id="KW-1015">Disulfide bond</keyword>
<evidence type="ECO:0000256" key="3">
    <source>
        <dbReference type="ARBA" id="ARBA00022487"/>
    </source>
</evidence>
<feature type="disulfide bond" evidence="8">
    <location>
        <begin position="44"/>
        <end position="119"/>
    </location>
</feature>
<evidence type="ECO:0000256" key="5">
    <source>
        <dbReference type="ARBA" id="ARBA00022801"/>
    </source>
</evidence>
<dbReference type="Pfam" id="PF01083">
    <property type="entry name" value="Cutinase"/>
    <property type="match status" value="1"/>
</dbReference>
<sequence>MALSIRIFLLLLVYHSVWARSALIQPGVVVEHQNRNDLFGETTCKRVNLIFARGTFEPGNMGIHVGPDLENALAHELEESSLAVQGVAYLANLEGYLDGGDAEGASLLIALVRLSLGRCPNSAVVLAGYR</sequence>
<dbReference type="AlphaFoldDB" id="A0A5N6E7N1"/>
<keyword evidence="5" id="KW-0378">Hydrolase</keyword>